<dbReference type="CDD" id="cd03768">
    <property type="entry name" value="SR_ResInv"/>
    <property type="match status" value="1"/>
</dbReference>
<accession>A0A1M7SN19</accession>
<dbReference type="SUPFAM" id="SSF53041">
    <property type="entry name" value="Resolvase-like"/>
    <property type="match status" value="1"/>
</dbReference>
<dbReference type="AlphaFoldDB" id="A0A1M7SN19"/>
<protein>
    <submittedName>
        <fullName evidence="9">Site-specific DNA recombinase</fullName>
    </submittedName>
</protein>
<evidence type="ECO:0000256" key="4">
    <source>
        <dbReference type="PIRSR" id="PIRSR606118-50"/>
    </source>
</evidence>
<evidence type="ECO:0000259" key="8">
    <source>
        <dbReference type="PROSITE" id="PS51737"/>
    </source>
</evidence>
<dbReference type="Gene3D" id="3.90.1750.20">
    <property type="entry name" value="Putative Large Serine Recombinase, Chain B, Domain 2"/>
    <property type="match status" value="1"/>
</dbReference>
<dbReference type="Pfam" id="PF00239">
    <property type="entry name" value="Resolvase"/>
    <property type="match status" value="1"/>
</dbReference>
<dbReference type="Pfam" id="PF13408">
    <property type="entry name" value="Zn_ribbon_recom"/>
    <property type="match status" value="1"/>
</dbReference>
<dbReference type="InterPro" id="IPR006119">
    <property type="entry name" value="Resolv_N"/>
</dbReference>
<dbReference type="GO" id="GO:0015074">
    <property type="term" value="P:DNA integration"/>
    <property type="evidence" value="ECO:0007669"/>
    <property type="project" value="UniProtKB-KW"/>
</dbReference>
<keyword evidence="3" id="KW-0233">DNA recombination</keyword>
<evidence type="ECO:0000256" key="6">
    <source>
        <dbReference type="SAM" id="Coils"/>
    </source>
</evidence>
<dbReference type="InterPro" id="IPR011109">
    <property type="entry name" value="DNA_bind_recombinase_dom"/>
</dbReference>
<dbReference type="InterPro" id="IPR038109">
    <property type="entry name" value="DNA_bind_recomb_sf"/>
</dbReference>
<dbReference type="Proteomes" id="UP000184097">
    <property type="component" value="Unassembled WGS sequence"/>
</dbReference>
<dbReference type="PROSITE" id="PS00397">
    <property type="entry name" value="RECOMBINASES_1"/>
    <property type="match status" value="1"/>
</dbReference>
<dbReference type="PANTHER" id="PTHR30461">
    <property type="entry name" value="DNA-INVERTASE FROM LAMBDOID PROPHAGE"/>
    <property type="match status" value="1"/>
</dbReference>
<evidence type="ECO:0000313" key="10">
    <source>
        <dbReference type="Proteomes" id="UP000184097"/>
    </source>
</evidence>
<dbReference type="RefSeq" id="WP_083572737.1">
    <property type="nucleotide sequence ID" value="NZ_FRDH01000008.1"/>
</dbReference>
<name>A0A1M7SN19_9FIRM</name>
<dbReference type="InterPro" id="IPR025827">
    <property type="entry name" value="Zn_ribbon_recom_dom"/>
</dbReference>
<evidence type="ECO:0000313" key="9">
    <source>
        <dbReference type="EMBL" id="SHN59833.1"/>
    </source>
</evidence>
<dbReference type="GO" id="GO:0003677">
    <property type="term" value="F:DNA binding"/>
    <property type="evidence" value="ECO:0007669"/>
    <property type="project" value="UniProtKB-KW"/>
</dbReference>
<dbReference type="Pfam" id="PF07508">
    <property type="entry name" value="Recombinase"/>
    <property type="match status" value="1"/>
</dbReference>
<dbReference type="PANTHER" id="PTHR30461:SF23">
    <property type="entry name" value="DNA RECOMBINASE-RELATED"/>
    <property type="match status" value="1"/>
</dbReference>
<evidence type="ECO:0000259" key="7">
    <source>
        <dbReference type="PROSITE" id="PS51736"/>
    </source>
</evidence>
<evidence type="ECO:0000256" key="1">
    <source>
        <dbReference type="ARBA" id="ARBA00022908"/>
    </source>
</evidence>
<keyword evidence="1" id="KW-0229">DNA integration</keyword>
<dbReference type="InterPro" id="IPR006118">
    <property type="entry name" value="Recombinase_CS"/>
</dbReference>
<organism evidence="9 10">
    <name type="scientific">Butyrivibrio hungatei DSM 14810</name>
    <dbReference type="NCBI Taxonomy" id="1121132"/>
    <lineage>
        <taxon>Bacteria</taxon>
        <taxon>Bacillati</taxon>
        <taxon>Bacillota</taxon>
        <taxon>Clostridia</taxon>
        <taxon>Lachnospirales</taxon>
        <taxon>Lachnospiraceae</taxon>
        <taxon>Butyrivibrio</taxon>
    </lineage>
</organism>
<evidence type="ECO:0000256" key="2">
    <source>
        <dbReference type="ARBA" id="ARBA00023125"/>
    </source>
</evidence>
<keyword evidence="6" id="KW-0175">Coiled coil</keyword>
<dbReference type="InterPro" id="IPR050639">
    <property type="entry name" value="SSR_resolvase"/>
</dbReference>
<dbReference type="GO" id="GO:0000150">
    <property type="term" value="F:DNA strand exchange activity"/>
    <property type="evidence" value="ECO:0007669"/>
    <property type="project" value="InterPro"/>
</dbReference>
<keyword evidence="2" id="KW-0238">DNA-binding</keyword>
<gene>
    <name evidence="9" type="ORF">SAMN02745247_02120</name>
</gene>
<sequence length="450" mass="51263">MQVAAYIRVSTDKQADKGYSLPEQEERIRAYCKSKGWELSKIYSDAGFTGSNMDRPALQELMREISAYDIVLVNKLDRLSRSQKDTLHLIQDIFAPAGASFVSMQESFDTTTPIGIAMVGILSAFAQLERSQIKERMKMGKEGRKKKGLWHGGVNIPTGYDYKDGILLPNDEAEQVRIIYEMFLEGISIRDITRYLQSHFTTRYTSWNYVGTVRRILSNPVYIGMVGDYKGQHEPLIDLETFDRVQVLLDERKQGGKVSTGKHLMTGFIYCGYCGSRVRSCCSVTKAKRYGYYRCGRADTGQLSKLDHKCELKPKNENEIDEIIKNEILKVKFEDVEISDSAATVLPDNSEEIKKIDQQINRLIDLYAICGDNVEELAKKLKDLKAKKTALEKISAKPKRATKKHIMESLRIAQDTFDSGSIEDKRMIIDSLISRVDLYNDTVKITWKFS</sequence>
<feature type="coiled-coil region" evidence="6">
    <location>
        <begin position="367"/>
        <end position="394"/>
    </location>
</feature>
<evidence type="ECO:0000256" key="3">
    <source>
        <dbReference type="ARBA" id="ARBA00023172"/>
    </source>
</evidence>
<feature type="active site" description="O-(5'-phospho-DNA)-serine intermediate" evidence="4 5">
    <location>
        <position position="10"/>
    </location>
</feature>
<reference evidence="9 10" key="1">
    <citation type="submission" date="2016-12" db="EMBL/GenBank/DDBJ databases">
        <authorList>
            <person name="Song W.-J."/>
            <person name="Kurnit D.M."/>
        </authorList>
    </citation>
    <scope>NUCLEOTIDE SEQUENCE [LARGE SCALE GENOMIC DNA]</scope>
    <source>
        <strain evidence="9 10">DSM 14810</strain>
    </source>
</reference>
<dbReference type="InterPro" id="IPR036162">
    <property type="entry name" value="Resolvase-like_N_sf"/>
</dbReference>
<dbReference type="PROSITE" id="PS51736">
    <property type="entry name" value="RECOMBINASES_3"/>
    <property type="match status" value="1"/>
</dbReference>
<dbReference type="Gene3D" id="3.40.50.1390">
    <property type="entry name" value="Resolvase, N-terminal catalytic domain"/>
    <property type="match status" value="1"/>
</dbReference>
<feature type="domain" description="Resolvase/invertase-type recombinase catalytic" evidence="7">
    <location>
        <begin position="2"/>
        <end position="148"/>
    </location>
</feature>
<feature type="domain" description="Recombinase" evidence="8">
    <location>
        <begin position="157"/>
        <end position="255"/>
    </location>
</feature>
<dbReference type="PROSITE" id="PS51737">
    <property type="entry name" value="RECOMBINASE_DNA_BIND"/>
    <property type="match status" value="1"/>
</dbReference>
<dbReference type="SMART" id="SM00857">
    <property type="entry name" value="Resolvase"/>
    <property type="match status" value="1"/>
</dbReference>
<evidence type="ECO:0000256" key="5">
    <source>
        <dbReference type="PROSITE-ProRule" id="PRU10137"/>
    </source>
</evidence>
<proteinExistence type="predicted"/>
<dbReference type="EMBL" id="FRDH01000008">
    <property type="protein sequence ID" value="SHN59833.1"/>
    <property type="molecule type" value="Genomic_DNA"/>
</dbReference>